<dbReference type="OrthoDB" id="6693632at2"/>
<dbReference type="Proteomes" id="UP000322553">
    <property type="component" value="Chromosome"/>
</dbReference>
<proteinExistence type="predicted"/>
<dbReference type="Gene3D" id="1.10.260.40">
    <property type="entry name" value="lambda repressor-like DNA-binding domains"/>
    <property type="match status" value="1"/>
</dbReference>
<sequence length="67" mass="7296">MTKQDVIDHYGSVTETARALGRSKGAVSQWPPILPINLQYEIEGRTSGKLRADVMNDTAPEAVAQRG</sequence>
<evidence type="ECO:0000313" key="1">
    <source>
        <dbReference type="EMBL" id="QEL10848.1"/>
    </source>
</evidence>
<evidence type="ECO:0000313" key="2">
    <source>
        <dbReference type="Proteomes" id="UP000322553"/>
    </source>
</evidence>
<dbReference type="KEGG" id="kuy:FY550_06730"/>
<dbReference type="GO" id="GO:0003677">
    <property type="term" value="F:DNA binding"/>
    <property type="evidence" value="ECO:0007669"/>
    <property type="project" value="InterPro"/>
</dbReference>
<accession>A0A1S1P0L7</accession>
<name>A0A1S1P0L7_9GAMM</name>
<dbReference type="SUPFAM" id="SSF47413">
    <property type="entry name" value="lambda repressor-like DNA-binding domains"/>
    <property type="match status" value="1"/>
</dbReference>
<protein>
    <submittedName>
        <fullName evidence="1">Uncharacterized protein</fullName>
    </submittedName>
</protein>
<dbReference type="InterPro" id="IPR010982">
    <property type="entry name" value="Lambda_DNA-bd_dom_sf"/>
</dbReference>
<dbReference type="RefSeq" id="WP_070977034.1">
    <property type="nucleotide sequence ID" value="NZ_CP043420.1"/>
</dbReference>
<reference evidence="1 2" key="1">
    <citation type="submission" date="2019-08" db="EMBL/GenBank/DDBJ databases">
        <title>Complete genome sequence of Kushneria sp. YCWA18, a halophilic phosphate-solubilizing bacterium isolated from Daqiao saltern in China.</title>
        <authorList>
            <person name="Du G.-X."/>
            <person name="Qu L.-Y."/>
        </authorList>
    </citation>
    <scope>NUCLEOTIDE SEQUENCE [LARGE SCALE GENOMIC DNA]</scope>
    <source>
        <strain evidence="1 2">YCWA18</strain>
    </source>
</reference>
<dbReference type="Pfam" id="PF14549">
    <property type="entry name" value="P22_Cro"/>
    <property type="match status" value="1"/>
</dbReference>
<gene>
    <name evidence="1" type="ORF">FY550_06730</name>
</gene>
<organism evidence="1 2">
    <name type="scientific">Kushneria phosphatilytica</name>
    <dbReference type="NCBI Taxonomy" id="657387"/>
    <lineage>
        <taxon>Bacteria</taxon>
        <taxon>Pseudomonadati</taxon>
        <taxon>Pseudomonadota</taxon>
        <taxon>Gammaproteobacteria</taxon>
        <taxon>Oceanospirillales</taxon>
        <taxon>Halomonadaceae</taxon>
        <taxon>Kushneria</taxon>
    </lineage>
</organism>
<dbReference type="AlphaFoldDB" id="A0A1S1P0L7"/>
<dbReference type="STRING" id="657387.BH688_02965"/>
<dbReference type="EMBL" id="CP043420">
    <property type="protein sequence ID" value="QEL10848.1"/>
    <property type="molecule type" value="Genomic_DNA"/>
</dbReference>
<keyword evidence="2" id="KW-1185">Reference proteome</keyword>